<comment type="cofactor">
    <cofactor evidence="2">
        <name>Mg(2+)</name>
        <dbReference type="ChEBI" id="CHEBI:18420"/>
    </cofactor>
</comment>
<proteinExistence type="predicted"/>
<keyword evidence="5" id="KW-0460">Magnesium</keyword>
<keyword evidence="6" id="KW-0464">Manganese</keyword>
<evidence type="ECO:0000313" key="9">
    <source>
        <dbReference type="Proteomes" id="UP000006882"/>
    </source>
</evidence>
<dbReference type="AlphaFoldDB" id="A0A251PGA6"/>
<dbReference type="GO" id="GO:0015938">
    <property type="term" value="P:coenzyme A catabolic process"/>
    <property type="evidence" value="ECO:0000318"/>
    <property type="project" value="GO_Central"/>
</dbReference>
<dbReference type="InterPro" id="IPR045121">
    <property type="entry name" value="CoAse"/>
</dbReference>
<dbReference type="GO" id="GO:0006637">
    <property type="term" value="P:acyl-CoA metabolic process"/>
    <property type="evidence" value="ECO:0007669"/>
    <property type="project" value="UniProtKB-ARBA"/>
</dbReference>
<evidence type="ECO:0000256" key="3">
    <source>
        <dbReference type="ARBA" id="ARBA00022723"/>
    </source>
</evidence>
<dbReference type="GO" id="GO:0008893">
    <property type="term" value="F:guanosine-3',5'-bis(diphosphate) 3'-diphosphatase activity"/>
    <property type="evidence" value="ECO:0007669"/>
    <property type="project" value="UniProtKB-ARBA"/>
</dbReference>
<organism evidence="8 9">
    <name type="scientific">Prunus persica</name>
    <name type="common">Peach</name>
    <name type="synonym">Amygdalus persica</name>
    <dbReference type="NCBI Taxonomy" id="3760"/>
    <lineage>
        <taxon>Eukaryota</taxon>
        <taxon>Viridiplantae</taxon>
        <taxon>Streptophyta</taxon>
        <taxon>Embryophyta</taxon>
        <taxon>Tracheophyta</taxon>
        <taxon>Spermatophyta</taxon>
        <taxon>Magnoliopsida</taxon>
        <taxon>eudicotyledons</taxon>
        <taxon>Gunneridae</taxon>
        <taxon>Pentapetalae</taxon>
        <taxon>rosids</taxon>
        <taxon>fabids</taxon>
        <taxon>Rosales</taxon>
        <taxon>Rosaceae</taxon>
        <taxon>Amygdaloideae</taxon>
        <taxon>Amygdaleae</taxon>
        <taxon>Prunus</taxon>
    </lineage>
</organism>
<gene>
    <name evidence="8" type="ORF">PRUPE_4G057400</name>
</gene>
<keyword evidence="9" id="KW-1185">Reference proteome</keyword>
<evidence type="ECO:0000256" key="1">
    <source>
        <dbReference type="ARBA" id="ARBA00001936"/>
    </source>
</evidence>
<dbReference type="Pfam" id="PF00293">
    <property type="entry name" value="NUDIX"/>
    <property type="match status" value="1"/>
</dbReference>
<sequence>MHSGSVEQRLQALAQHFIAEKAVKPGPAGPASTAAGTSKRAAVLVCLFKGEDGDLHVILTKRASTLSSNPGDVALPGGKREEGDADDVDTALREAKEEIGLDPSLVNVITVLQPIVTKRGMAVVPVIGLLSDIKAFSPAPNAAEVEAMFYAPLEMFLKDENRRAEEREWMGAKYLLHYFNYEADGKEYVIWALTAGILIRTASIVYQRQPPFSEQRPKFWSDVAQNTAMP</sequence>
<dbReference type="PROSITE" id="PS51462">
    <property type="entry name" value="NUDIX"/>
    <property type="match status" value="1"/>
</dbReference>
<dbReference type="GO" id="GO:0010945">
    <property type="term" value="F:coenzyme A diphosphatase activity"/>
    <property type="evidence" value="ECO:0007669"/>
    <property type="project" value="InterPro"/>
</dbReference>
<dbReference type="Gene3D" id="3.90.79.10">
    <property type="entry name" value="Nucleoside Triphosphate Pyrophosphohydrolase"/>
    <property type="match status" value="1"/>
</dbReference>
<dbReference type="SUPFAM" id="SSF55811">
    <property type="entry name" value="Nudix"/>
    <property type="match status" value="1"/>
</dbReference>
<dbReference type="PANTHER" id="PTHR12992:SF41">
    <property type="entry name" value="NUDIX HYDROLASE 11"/>
    <property type="match status" value="1"/>
</dbReference>
<dbReference type="FunFam" id="3.90.79.10:FF:000036">
    <property type="entry name" value="Nudix hydrolase 11"/>
    <property type="match status" value="1"/>
</dbReference>
<dbReference type="GO" id="GO:0015937">
    <property type="term" value="P:coenzyme A biosynthetic process"/>
    <property type="evidence" value="ECO:0007669"/>
    <property type="project" value="UniProtKB-ARBA"/>
</dbReference>
<dbReference type="OrthoDB" id="206213at2759"/>
<dbReference type="PANTHER" id="PTHR12992">
    <property type="entry name" value="NUDIX HYDROLASE"/>
    <property type="match status" value="1"/>
</dbReference>
<dbReference type="CDD" id="cd03426">
    <property type="entry name" value="NUDIX_CoAse_Nudt7"/>
    <property type="match status" value="1"/>
</dbReference>
<reference evidence="8 9" key="1">
    <citation type="journal article" date="2013" name="Nat. Genet.">
        <title>The high-quality draft genome of peach (Prunus persica) identifies unique patterns of genetic diversity, domestication and genome evolution.</title>
        <authorList>
            <consortium name="International Peach Genome Initiative"/>
            <person name="Verde I."/>
            <person name="Abbott A.G."/>
            <person name="Scalabrin S."/>
            <person name="Jung S."/>
            <person name="Shu S."/>
            <person name="Marroni F."/>
            <person name="Zhebentyayeva T."/>
            <person name="Dettori M.T."/>
            <person name="Grimwood J."/>
            <person name="Cattonaro F."/>
            <person name="Zuccolo A."/>
            <person name="Rossini L."/>
            <person name="Jenkins J."/>
            <person name="Vendramin E."/>
            <person name="Meisel L.A."/>
            <person name="Decroocq V."/>
            <person name="Sosinski B."/>
            <person name="Prochnik S."/>
            <person name="Mitros T."/>
            <person name="Policriti A."/>
            <person name="Cipriani G."/>
            <person name="Dondini L."/>
            <person name="Ficklin S."/>
            <person name="Goodstein D.M."/>
            <person name="Xuan P."/>
            <person name="Del Fabbro C."/>
            <person name="Aramini V."/>
            <person name="Copetti D."/>
            <person name="Gonzalez S."/>
            <person name="Horner D.S."/>
            <person name="Falchi R."/>
            <person name="Lucas S."/>
            <person name="Mica E."/>
            <person name="Maldonado J."/>
            <person name="Lazzari B."/>
            <person name="Bielenberg D."/>
            <person name="Pirona R."/>
            <person name="Miculan M."/>
            <person name="Barakat A."/>
            <person name="Testolin R."/>
            <person name="Stella A."/>
            <person name="Tartarini S."/>
            <person name="Tonutti P."/>
            <person name="Arus P."/>
            <person name="Orellana A."/>
            <person name="Wells C."/>
            <person name="Main D."/>
            <person name="Vizzotto G."/>
            <person name="Silva H."/>
            <person name="Salamini F."/>
            <person name="Schmutz J."/>
            <person name="Morgante M."/>
            <person name="Rokhsar D.S."/>
        </authorList>
    </citation>
    <scope>NUCLEOTIDE SEQUENCE [LARGE SCALE GENOMIC DNA]</scope>
    <source>
        <strain evidence="9">cv. Nemared</strain>
    </source>
</reference>
<dbReference type="SMR" id="A0A251PGA6"/>
<accession>A0A251PGA6</accession>
<dbReference type="eggNOG" id="KOG3069">
    <property type="taxonomic scope" value="Eukaryota"/>
</dbReference>
<dbReference type="STRING" id="3760.A0A251PGA6"/>
<evidence type="ECO:0000256" key="6">
    <source>
        <dbReference type="ARBA" id="ARBA00023211"/>
    </source>
</evidence>
<evidence type="ECO:0000259" key="7">
    <source>
        <dbReference type="PROSITE" id="PS51462"/>
    </source>
</evidence>
<name>A0A251PGA6_PRUPE</name>
<dbReference type="InterPro" id="IPR015797">
    <property type="entry name" value="NUDIX_hydrolase-like_dom_sf"/>
</dbReference>
<evidence type="ECO:0000256" key="5">
    <source>
        <dbReference type="ARBA" id="ARBA00022842"/>
    </source>
</evidence>
<dbReference type="GO" id="GO:0005737">
    <property type="term" value="C:cytoplasm"/>
    <property type="evidence" value="ECO:0007669"/>
    <property type="project" value="UniProtKB-ARBA"/>
</dbReference>
<dbReference type="Proteomes" id="UP000006882">
    <property type="component" value="Chromosome G4"/>
</dbReference>
<keyword evidence="3" id="KW-0479">Metal-binding</keyword>
<evidence type="ECO:0000256" key="4">
    <source>
        <dbReference type="ARBA" id="ARBA00022801"/>
    </source>
</evidence>
<dbReference type="InterPro" id="IPR000086">
    <property type="entry name" value="NUDIX_hydrolase_dom"/>
</dbReference>
<dbReference type="EMBL" id="CM007654">
    <property type="protein sequence ID" value="ONI10618.1"/>
    <property type="molecule type" value="Genomic_DNA"/>
</dbReference>
<evidence type="ECO:0000313" key="8">
    <source>
        <dbReference type="EMBL" id="ONI10618.1"/>
    </source>
</evidence>
<evidence type="ECO:0000256" key="2">
    <source>
        <dbReference type="ARBA" id="ARBA00001946"/>
    </source>
</evidence>
<dbReference type="GO" id="GO:0046872">
    <property type="term" value="F:metal ion binding"/>
    <property type="evidence" value="ECO:0007669"/>
    <property type="project" value="UniProtKB-KW"/>
</dbReference>
<feature type="domain" description="Nudix hydrolase" evidence="7">
    <location>
        <begin position="38"/>
        <end position="193"/>
    </location>
</feature>
<keyword evidence="4" id="KW-0378">Hydrolase</keyword>
<dbReference type="Gramene" id="ONI10618">
    <property type="protein sequence ID" value="ONI10618"/>
    <property type="gene ID" value="PRUPE_4G057400"/>
</dbReference>
<comment type="cofactor">
    <cofactor evidence="1">
        <name>Mn(2+)</name>
        <dbReference type="ChEBI" id="CHEBI:29035"/>
    </cofactor>
</comment>
<protein>
    <recommendedName>
        <fullName evidence="7">Nudix hydrolase domain-containing protein</fullName>
    </recommendedName>
</protein>